<keyword evidence="1" id="KW-0378">Hydrolase</keyword>
<reference evidence="3 4" key="1">
    <citation type="submission" date="2019-10" db="EMBL/GenBank/DDBJ databases">
        <authorList>
            <person name="Nie G."/>
            <person name="Ming H."/>
            <person name="Yi B."/>
        </authorList>
    </citation>
    <scope>NUCLEOTIDE SEQUENCE [LARGE SCALE GENOMIC DNA]</scope>
    <source>
        <strain evidence="3 4">CFH 90414</strain>
    </source>
</reference>
<dbReference type="CDD" id="cd07067">
    <property type="entry name" value="HP_PGM_like"/>
    <property type="match status" value="1"/>
</dbReference>
<dbReference type="Gene3D" id="3.90.79.10">
    <property type="entry name" value="Nucleoside Triphosphate Pyrophosphohydrolase"/>
    <property type="match status" value="1"/>
</dbReference>
<evidence type="ECO:0000313" key="4">
    <source>
        <dbReference type="Proteomes" id="UP000431080"/>
    </source>
</evidence>
<dbReference type="InterPro" id="IPR000086">
    <property type="entry name" value="NUDIX_hydrolase_dom"/>
</dbReference>
<dbReference type="InterPro" id="IPR051325">
    <property type="entry name" value="Nudix_hydrolase_domain"/>
</dbReference>
<accession>A0A6I2F893</accession>
<dbReference type="CDD" id="cd03673">
    <property type="entry name" value="NUDIX_Ap6A_hydrolase"/>
    <property type="match status" value="1"/>
</dbReference>
<dbReference type="PANTHER" id="PTHR21340:SF0">
    <property type="entry name" value="BIS(5'-NUCLEOSYL)-TETRAPHOSPHATASE [ASYMMETRICAL]"/>
    <property type="match status" value="1"/>
</dbReference>
<dbReference type="AlphaFoldDB" id="A0A6I2F893"/>
<dbReference type="PROSITE" id="PS00893">
    <property type="entry name" value="NUDIX_BOX"/>
    <property type="match status" value="1"/>
</dbReference>
<evidence type="ECO:0000259" key="2">
    <source>
        <dbReference type="PROSITE" id="PS51462"/>
    </source>
</evidence>
<dbReference type="EMBL" id="WJIF01000009">
    <property type="protein sequence ID" value="MRG61042.1"/>
    <property type="molecule type" value="Genomic_DNA"/>
</dbReference>
<dbReference type="SUPFAM" id="SSF53254">
    <property type="entry name" value="Phosphoglycerate mutase-like"/>
    <property type="match status" value="1"/>
</dbReference>
<keyword evidence="4" id="KW-1185">Reference proteome</keyword>
<protein>
    <submittedName>
        <fullName evidence="3">NUDIX domain-containing protein</fullName>
    </submittedName>
</protein>
<dbReference type="RefSeq" id="WP_312855199.1">
    <property type="nucleotide sequence ID" value="NZ_WJIF01000009.1"/>
</dbReference>
<dbReference type="InterPro" id="IPR029033">
    <property type="entry name" value="His_PPase_superfam"/>
</dbReference>
<comment type="caution">
    <text evidence="3">The sequence shown here is derived from an EMBL/GenBank/DDBJ whole genome shotgun (WGS) entry which is preliminary data.</text>
</comment>
<dbReference type="PANTHER" id="PTHR21340">
    <property type="entry name" value="DIADENOSINE 5,5-P1,P4-TETRAPHOSPHATE PYROPHOSPHOHYDROLASE MUTT"/>
    <property type="match status" value="1"/>
</dbReference>
<name>A0A6I2F893_9MICO</name>
<dbReference type="SMART" id="SM00855">
    <property type="entry name" value="PGAM"/>
    <property type="match status" value="1"/>
</dbReference>
<dbReference type="GO" id="GO:0004081">
    <property type="term" value="F:bis(5'-nucleosyl)-tetraphosphatase (asymmetrical) activity"/>
    <property type="evidence" value="ECO:0007669"/>
    <property type="project" value="TreeGrafter"/>
</dbReference>
<gene>
    <name evidence="3" type="ORF">GE115_14380</name>
</gene>
<dbReference type="Pfam" id="PF00293">
    <property type="entry name" value="NUDIX"/>
    <property type="match status" value="1"/>
</dbReference>
<dbReference type="SUPFAM" id="SSF55811">
    <property type="entry name" value="Nudix"/>
    <property type="match status" value="1"/>
</dbReference>
<organism evidence="3 4">
    <name type="scientific">Agromyces agglutinans</name>
    <dbReference type="NCBI Taxonomy" id="2662258"/>
    <lineage>
        <taxon>Bacteria</taxon>
        <taxon>Bacillati</taxon>
        <taxon>Actinomycetota</taxon>
        <taxon>Actinomycetes</taxon>
        <taxon>Micrococcales</taxon>
        <taxon>Microbacteriaceae</taxon>
        <taxon>Agromyces</taxon>
    </lineage>
</organism>
<dbReference type="Gene3D" id="3.40.50.1240">
    <property type="entry name" value="Phosphoglycerate mutase-like"/>
    <property type="match status" value="1"/>
</dbReference>
<dbReference type="InterPro" id="IPR013078">
    <property type="entry name" value="His_Pase_superF_clade-1"/>
</dbReference>
<proteinExistence type="predicted"/>
<dbReference type="InterPro" id="IPR015797">
    <property type="entry name" value="NUDIX_hydrolase-like_dom_sf"/>
</dbReference>
<sequence length="318" mass="33870">MTRAVEQAVFAAGAVCWRLIDGRLHVLVVHRTAYGDVTIPKGKVDPGETLPQTAVREIAEETGLAVALGVPLGESHYTMPSGRAKVVHYWAAHVSEQAVQRSTFRPNSEIAALEWVTVKRAREYLSYEPDVAILDAFAKLVEQSVTRTFPVLVVRHGKAVGRSGWHGPDAARPLTELGVQQAAGLAGTLAAWRPKRIVTSPAVRCVTTVTPLSAATGVRITRDEGISQDAWEAGDDEVRRVVGKRVRVGKSAVLCSHGPVLPGILREIALATATPFGSYVDEAAALEPGAFSVVHLSATNPASGIVAIETHPARPARS</sequence>
<dbReference type="GO" id="GO:0006167">
    <property type="term" value="P:AMP biosynthetic process"/>
    <property type="evidence" value="ECO:0007669"/>
    <property type="project" value="TreeGrafter"/>
</dbReference>
<evidence type="ECO:0000256" key="1">
    <source>
        <dbReference type="ARBA" id="ARBA00022801"/>
    </source>
</evidence>
<dbReference type="PROSITE" id="PS51462">
    <property type="entry name" value="NUDIX"/>
    <property type="match status" value="1"/>
</dbReference>
<evidence type="ECO:0000313" key="3">
    <source>
        <dbReference type="EMBL" id="MRG61042.1"/>
    </source>
</evidence>
<feature type="domain" description="Nudix hydrolase" evidence="2">
    <location>
        <begin position="9"/>
        <end position="139"/>
    </location>
</feature>
<dbReference type="Proteomes" id="UP000431080">
    <property type="component" value="Unassembled WGS sequence"/>
</dbReference>
<dbReference type="GO" id="GO:0006754">
    <property type="term" value="P:ATP biosynthetic process"/>
    <property type="evidence" value="ECO:0007669"/>
    <property type="project" value="TreeGrafter"/>
</dbReference>
<dbReference type="InterPro" id="IPR020084">
    <property type="entry name" value="NUDIX_hydrolase_CS"/>
</dbReference>
<dbReference type="Pfam" id="PF00300">
    <property type="entry name" value="His_Phos_1"/>
    <property type="match status" value="1"/>
</dbReference>